<dbReference type="InterPro" id="IPR016181">
    <property type="entry name" value="Acyl_CoA_acyltransferase"/>
</dbReference>
<sequence length="247" mass="28062">MAIIIVSTEESDIKTLTKLSDICFRSAHSVLFDGPLRTETLDALAEQCFGPYFKKNENNESQITPPKRWVALKAIDDETGEIVGESRWVIHYENEALTKTVEERVEELHTPPLPQTRVEVNRAWVRMVAEAKRQALKFQEAGSSRIDIRESDPNKITALHKRVYLQALLVHPEHQRKGIGRKLLQWGLDEADKLGLITSLESTPEGRRLYEKAGFEVVKELSLDLTPYGQTGKLPLAIMVRQPNPKN</sequence>
<dbReference type="RefSeq" id="XP_046066903.1">
    <property type="nucleotide sequence ID" value="XM_046217314.1"/>
</dbReference>
<dbReference type="GeneID" id="70247601"/>
<dbReference type="EMBL" id="JAJTJA010000013">
    <property type="protein sequence ID" value="KAH8690707.1"/>
    <property type="molecule type" value="Genomic_DNA"/>
</dbReference>
<accession>A0AAD4KJI3</accession>
<evidence type="ECO:0000259" key="1">
    <source>
        <dbReference type="PROSITE" id="PS51186"/>
    </source>
</evidence>
<organism evidence="2 3">
    <name type="scientific">Talaromyces proteolyticus</name>
    <dbReference type="NCBI Taxonomy" id="1131652"/>
    <lineage>
        <taxon>Eukaryota</taxon>
        <taxon>Fungi</taxon>
        <taxon>Dikarya</taxon>
        <taxon>Ascomycota</taxon>
        <taxon>Pezizomycotina</taxon>
        <taxon>Eurotiomycetes</taxon>
        <taxon>Eurotiomycetidae</taxon>
        <taxon>Eurotiales</taxon>
        <taxon>Trichocomaceae</taxon>
        <taxon>Talaromyces</taxon>
        <taxon>Talaromyces sect. Bacilispori</taxon>
    </lineage>
</organism>
<evidence type="ECO:0000313" key="2">
    <source>
        <dbReference type="EMBL" id="KAH8690707.1"/>
    </source>
</evidence>
<dbReference type="Pfam" id="PF13508">
    <property type="entry name" value="Acetyltransf_7"/>
    <property type="match status" value="1"/>
</dbReference>
<dbReference type="PROSITE" id="PS51186">
    <property type="entry name" value="GNAT"/>
    <property type="match status" value="1"/>
</dbReference>
<dbReference type="InterPro" id="IPR000182">
    <property type="entry name" value="GNAT_dom"/>
</dbReference>
<dbReference type="GO" id="GO:0016747">
    <property type="term" value="F:acyltransferase activity, transferring groups other than amino-acyl groups"/>
    <property type="evidence" value="ECO:0007669"/>
    <property type="project" value="InterPro"/>
</dbReference>
<dbReference type="Proteomes" id="UP001201262">
    <property type="component" value="Unassembled WGS sequence"/>
</dbReference>
<dbReference type="PANTHER" id="PTHR42791">
    <property type="entry name" value="GNAT FAMILY ACETYLTRANSFERASE"/>
    <property type="match status" value="1"/>
</dbReference>
<evidence type="ECO:0000313" key="3">
    <source>
        <dbReference type="Proteomes" id="UP001201262"/>
    </source>
</evidence>
<name>A0AAD4KJI3_9EURO</name>
<comment type="caution">
    <text evidence="2">The sequence shown here is derived from an EMBL/GenBank/DDBJ whole genome shotgun (WGS) entry which is preliminary data.</text>
</comment>
<feature type="domain" description="N-acetyltransferase" evidence="1">
    <location>
        <begin position="103"/>
        <end position="241"/>
    </location>
</feature>
<gene>
    <name evidence="2" type="ORF">BGW36DRAFT_389207</name>
</gene>
<protein>
    <submittedName>
        <fullName evidence="2">Acyl-CoA N-acyltransferase</fullName>
    </submittedName>
</protein>
<dbReference type="InterPro" id="IPR052523">
    <property type="entry name" value="Trichothecene_AcTrans"/>
</dbReference>
<reference evidence="2" key="1">
    <citation type="submission" date="2021-12" db="EMBL/GenBank/DDBJ databases">
        <title>Convergent genome expansion in fungi linked to evolution of root-endophyte symbiosis.</title>
        <authorList>
            <consortium name="DOE Joint Genome Institute"/>
            <person name="Ke Y.-H."/>
            <person name="Bonito G."/>
            <person name="Liao H.-L."/>
            <person name="Looney B."/>
            <person name="Rojas-Flechas A."/>
            <person name="Nash J."/>
            <person name="Hameed K."/>
            <person name="Schadt C."/>
            <person name="Martin F."/>
            <person name="Crous P.W."/>
            <person name="Miettinen O."/>
            <person name="Magnuson J.K."/>
            <person name="Labbe J."/>
            <person name="Jacobson D."/>
            <person name="Doktycz M.J."/>
            <person name="Veneault-Fourrey C."/>
            <person name="Kuo A."/>
            <person name="Mondo S."/>
            <person name="Calhoun S."/>
            <person name="Riley R."/>
            <person name="Ohm R."/>
            <person name="LaButti K."/>
            <person name="Andreopoulos B."/>
            <person name="Pangilinan J."/>
            <person name="Nolan M."/>
            <person name="Tritt A."/>
            <person name="Clum A."/>
            <person name="Lipzen A."/>
            <person name="Daum C."/>
            <person name="Barry K."/>
            <person name="Grigoriev I.V."/>
            <person name="Vilgalys R."/>
        </authorList>
    </citation>
    <scope>NUCLEOTIDE SEQUENCE</scope>
    <source>
        <strain evidence="2">PMI_201</strain>
    </source>
</reference>
<proteinExistence type="predicted"/>
<dbReference type="CDD" id="cd04301">
    <property type="entry name" value="NAT_SF"/>
    <property type="match status" value="1"/>
</dbReference>
<dbReference type="PANTHER" id="PTHR42791:SF2">
    <property type="entry name" value="N-ACETYLTRANSFERASE DOMAIN-CONTAINING PROTEIN"/>
    <property type="match status" value="1"/>
</dbReference>
<dbReference type="SUPFAM" id="SSF55729">
    <property type="entry name" value="Acyl-CoA N-acyltransferases (Nat)"/>
    <property type="match status" value="1"/>
</dbReference>
<dbReference type="AlphaFoldDB" id="A0AAD4KJI3"/>
<keyword evidence="3" id="KW-1185">Reference proteome</keyword>
<dbReference type="Gene3D" id="3.40.630.30">
    <property type="match status" value="1"/>
</dbReference>